<sequence>MNASYSVDTFLFMSGLLVAYTVLLEKDKARGVNWIMYYIHRFIR</sequence>
<evidence type="ECO:0000313" key="3">
    <source>
        <dbReference type="Proteomes" id="UP000324222"/>
    </source>
</evidence>
<dbReference type="InterPro" id="IPR052728">
    <property type="entry name" value="O2_lipid_transport_reg"/>
</dbReference>
<dbReference type="Proteomes" id="UP000324222">
    <property type="component" value="Unassembled WGS sequence"/>
</dbReference>
<protein>
    <submittedName>
        <fullName evidence="2">Uncharacterized protein</fullName>
    </submittedName>
</protein>
<dbReference type="EMBL" id="VSRR010040066">
    <property type="protein sequence ID" value="MPC74950.1"/>
    <property type="molecule type" value="Genomic_DNA"/>
</dbReference>
<dbReference type="OrthoDB" id="10006435at2759"/>
<keyword evidence="1" id="KW-1133">Transmembrane helix</keyword>
<name>A0A5B7HRA5_PORTR</name>
<organism evidence="2 3">
    <name type="scientific">Portunus trituberculatus</name>
    <name type="common">Swimming crab</name>
    <name type="synonym">Neptunus trituberculatus</name>
    <dbReference type="NCBI Taxonomy" id="210409"/>
    <lineage>
        <taxon>Eukaryota</taxon>
        <taxon>Metazoa</taxon>
        <taxon>Ecdysozoa</taxon>
        <taxon>Arthropoda</taxon>
        <taxon>Crustacea</taxon>
        <taxon>Multicrustacea</taxon>
        <taxon>Malacostraca</taxon>
        <taxon>Eumalacostraca</taxon>
        <taxon>Eucarida</taxon>
        <taxon>Decapoda</taxon>
        <taxon>Pleocyemata</taxon>
        <taxon>Brachyura</taxon>
        <taxon>Eubrachyura</taxon>
        <taxon>Portunoidea</taxon>
        <taxon>Portunidae</taxon>
        <taxon>Portuninae</taxon>
        <taxon>Portunus</taxon>
    </lineage>
</organism>
<proteinExistence type="predicted"/>
<comment type="caution">
    <text evidence="2">The sequence shown here is derived from an EMBL/GenBank/DDBJ whole genome shotgun (WGS) entry which is preliminary data.</text>
</comment>
<feature type="transmembrane region" description="Helical" evidence="1">
    <location>
        <begin position="6"/>
        <end position="24"/>
    </location>
</feature>
<dbReference type="AlphaFoldDB" id="A0A5B7HRA5"/>
<keyword evidence="1" id="KW-0472">Membrane</keyword>
<gene>
    <name evidence="2" type="ORF">E2C01_069333</name>
</gene>
<evidence type="ECO:0000256" key="1">
    <source>
        <dbReference type="SAM" id="Phobius"/>
    </source>
</evidence>
<accession>A0A5B7HRA5</accession>
<keyword evidence="3" id="KW-1185">Reference proteome</keyword>
<dbReference type="PANTHER" id="PTHR11161:SF0">
    <property type="entry name" value="O-ACYLTRANSFERASE LIKE PROTEIN"/>
    <property type="match status" value="1"/>
</dbReference>
<evidence type="ECO:0000313" key="2">
    <source>
        <dbReference type="EMBL" id="MPC74950.1"/>
    </source>
</evidence>
<keyword evidence="1" id="KW-0812">Transmembrane</keyword>
<dbReference type="PANTHER" id="PTHR11161">
    <property type="entry name" value="O-ACYLTRANSFERASE"/>
    <property type="match status" value="1"/>
</dbReference>
<reference evidence="2 3" key="1">
    <citation type="submission" date="2019-05" db="EMBL/GenBank/DDBJ databases">
        <title>Another draft genome of Portunus trituberculatus and its Hox gene families provides insights of decapod evolution.</title>
        <authorList>
            <person name="Jeong J.-H."/>
            <person name="Song I."/>
            <person name="Kim S."/>
            <person name="Choi T."/>
            <person name="Kim D."/>
            <person name="Ryu S."/>
            <person name="Kim W."/>
        </authorList>
    </citation>
    <scope>NUCLEOTIDE SEQUENCE [LARGE SCALE GENOMIC DNA]</scope>
    <source>
        <tissue evidence="2">Muscle</tissue>
    </source>
</reference>